<protein>
    <submittedName>
        <fullName evidence="1">Uncharacterized protein</fullName>
    </submittedName>
</protein>
<dbReference type="EMBL" id="MT144348">
    <property type="protein sequence ID" value="QJA52543.1"/>
    <property type="molecule type" value="Genomic_DNA"/>
</dbReference>
<dbReference type="InterPro" id="IPR036410">
    <property type="entry name" value="HSP_DnaJ_Cys-rich_dom_sf"/>
</dbReference>
<dbReference type="SUPFAM" id="SSF57938">
    <property type="entry name" value="DnaJ/Hsp40 cysteine-rich domain"/>
    <property type="match status" value="1"/>
</dbReference>
<gene>
    <name evidence="1" type="ORF">TM448A02797_0010</name>
</gene>
<reference evidence="1" key="1">
    <citation type="submission" date="2020-03" db="EMBL/GenBank/DDBJ databases">
        <title>The deep terrestrial virosphere.</title>
        <authorList>
            <person name="Holmfeldt K."/>
            <person name="Nilsson E."/>
            <person name="Simone D."/>
            <person name="Lopez-Fernandez M."/>
            <person name="Wu X."/>
            <person name="de Brujin I."/>
            <person name="Lundin D."/>
            <person name="Andersson A."/>
            <person name="Bertilsson S."/>
            <person name="Dopson M."/>
        </authorList>
    </citation>
    <scope>NUCLEOTIDE SEQUENCE</scope>
    <source>
        <strain evidence="1">TM448A02797</strain>
    </source>
</reference>
<name>A0A6H1ZX85_9ZZZZ</name>
<organism evidence="1">
    <name type="scientific">viral metagenome</name>
    <dbReference type="NCBI Taxonomy" id="1070528"/>
    <lineage>
        <taxon>unclassified sequences</taxon>
        <taxon>metagenomes</taxon>
        <taxon>organismal metagenomes</taxon>
    </lineage>
</organism>
<proteinExistence type="predicted"/>
<evidence type="ECO:0000313" key="1">
    <source>
        <dbReference type="EMBL" id="QJA52543.1"/>
    </source>
</evidence>
<accession>A0A6H1ZX85</accession>
<dbReference type="AlphaFoldDB" id="A0A6H1ZX85"/>
<sequence length="51" mass="5917">MSYEPCSNCEGKKGLKCNLCKGKGWVFYEPEYLEDCENMKAFGDSLKDWIK</sequence>